<proteinExistence type="predicted"/>
<organism evidence="2 3">
    <name type="scientific">Caenorhabditis auriculariae</name>
    <dbReference type="NCBI Taxonomy" id="2777116"/>
    <lineage>
        <taxon>Eukaryota</taxon>
        <taxon>Metazoa</taxon>
        <taxon>Ecdysozoa</taxon>
        <taxon>Nematoda</taxon>
        <taxon>Chromadorea</taxon>
        <taxon>Rhabditida</taxon>
        <taxon>Rhabditina</taxon>
        <taxon>Rhabditomorpha</taxon>
        <taxon>Rhabditoidea</taxon>
        <taxon>Rhabditidae</taxon>
        <taxon>Peloderinae</taxon>
        <taxon>Caenorhabditis</taxon>
    </lineage>
</organism>
<protein>
    <submittedName>
        <fullName evidence="2">Uncharacterized protein</fullName>
    </submittedName>
</protein>
<dbReference type="AlphaFoldDB" id="A0A8S1HNI2"/>
<accession>A0A8S1HNI2</accession>
<evidence type="ECO:0000313" key="2">
    <source>
        <dbReference type="EMBL" id="CAD6194700.1"/>
    </source>
</evidence>
<sequence length="805" mass="91331">MTTSTYVGTNDQLHRLVFDLLSTFHSRRSSVSSDPHVADVIRQIVAHLVQIFEKRINALKDGQSEDFESESTLLMWTLLQVIARVSNEIDRELVQGLNQHLVALVNKVQAAPVRDPKLVAESEAYWPSFYQLYSQSLQVMHELYSQLENPTPSIEPNLVNFCDQQLRPCMEAFREVCRRHTEAMHTHLRMSQIQRISQSLKMDIEELNAATKFYNQALYTLGLLAARCQGFKYECSNSPSFMFAQPTTIQRMMEFVFVGFDQVVHDSLFSIEPSTSSILVTNNLFSFHCESLCPAVIYKSFDVQIVSEDTANAIQMEMSKVRCGSRSPSEPSTFPSAALLAMKPTSGVKRNNATANAEGGNTAHKKSDVNSKESVSLAPTYNDKSSTWHASYPHLLCTTRQKDAVLLDSRSNQIGKRPLFYFYVKGTAFSPLGCFSYTRTLSPPFTIATRRNQDCQVQRMMSSYTATCFWLYGMCCVDGLVMNWNDSPLPWSRFKQLSTQYFTVNAEVKRPLQDCDFIIFKDKLECDDCREFPTSVVFPERTVTFKNVLCPHFRFETTDNTIMKFSIWRGILEILQIFQEQKANVKTLWDDYLLHGFLDTTSLMNLIQQAHNSSVLVVRLSYIMGGSICVTVRSALGDVVHLEPIDLRKLQTKSIFEYLADIAESAQINYIMTARHELLKVADFVTKYKVRTEVANVKEITSNVSHVGPLMSMQTIKCVPLRVAIVACDGPVLTTSLSPSHLHSTPALNTPQLQTASFDVQLENLMKMYGKTPADVCEMFSYANMTADPFQMSHDYIDPNTYEYC</sequence>
<dbReference type="EMBL" id="CAJGYM010000046">
    <property type="protein sequence ID" value="CAD6194700.1"/>
    <property type="molecule type" value="Genomic_DNA"/>
</dbReference>
<dbReference type="OrthoDB" id="5827301at2759"/>
<comment type="caution">
    <text evidence="2">The sequence shown here is derived from an EMBL/GenBank/DDBJ whole genome shotgun (WGS) entry which is preliminary data.</text>
</comment>
<feature type="compositionally biased region" description="Low complexity" evidence="1">
    <location>
        <begin position="351"/>
        <end position="362"/>
    </location>
</feature>
<evidence type="ECO:0000313" key="3">
    <source>
        <dbReference type="Proteomes" id="UP000835052"/>
    </source>
</evidence>
<reference evidence="2" key="1">
    <citation type="submission" date="2020-10" db="EMBL/GenBank/DDBJ databases">
        <authorList>
            <person name="Kikuchi T."/>
        </authorList>
    </citation>
    <scope>NUCLEOTIDE SEQUENCE</scope>
    <source>
        <strain evidence="2">NKZ352</strain>
    </source>
</reference>
<gene>
    <name evidence="2" type="ORF">CAUJ_LOCUS10619</name>
</gene>
<dbReference type="Proteomes" id="UP000835052">
    <property type="component" value="Unassembled WGS sequence"/>
</dbReference>
<evidence type="ECO:0000256" key="1">
    <source>
        <dbReference type="SAM" id="MobiDB-lite"/>
    </source>
</evidence>
<name>A0A8S1HNI2_9PELO</name>
<keyword evidence="3" id="KW-1185">Reference proteome</keyword>
<feature type="region of interest" description="Disordered" evidence="1">
    <location>
        <begin position="350"/>
        <end position="369"/>
    </location>
</feature>